<keyword evidence="2" id="KW-1185">Reference proteome</keyword>
<reference evidence="1 2" key="1">
    <citation type="journal article" date="2018" name="Mol. Biol. Evol.">
        <title>Broad Genomic Sampling Reveals a Smut Pathogenic Ancestry of the Fungal Clade Ustilaginomycotina.</title>
        <authorList>
            <person name="Kijpornyongpan T."/>
            <person name="Mondo S.J."/>
            <person name="Barry K."/>
            <person name="Sandor L."/>
            <person name="Lee J."/>
            <person name="Lipzen A."/>
            <person name="Pangilinan J."/>
            <person name="LaButti K."/>
            <person name="Hainaut M."/>
            <person name="Henrissat B."/>
            <person name="Grigoriev I.V."/>
            <person name="Spatafora J.W."/>
            <person name="Aime M.C."/>
        </authorList>
    </citation>
    <scope>NUCLEOTIDE SEQUENCE [LARGE SCALE GENOMIC DNA]</scope>
    <source>
        <strain evidence="1 2">SA 807</strain>
    </source>
</reference>
<dbReference type="Proteomes" id="UP000245626">
    <property type="component" value="Unassembled WGS sequence"/>
</dbReference>
<protein>
    <submittedName>
        <fullName evidence="1">Uncharacterized protein</fullName>
    </submittedName>
</protein>
<sequence length="69" mass="7557">MPVPLTSPAFPFPFMVLILSGVPYLTPLSQPTRKRDPSRSDILLSLCSSSHGLRISRILSFHLIPPVAS</sequence>
<accession>A0ACD0NSD4</accession>
<organism evidence="1 2">
    <name type="scientific">Violaceomyces palustris</name>
    <dbReference type="NCBI Taxonomy" id="1673888"/>
    <lineage>
        <taxon>Eukaryota</taxon>
        <taxon>Fungi</taxon>
        <taxon>Dikarya</taxon>
        <taxon>Basidiomycota</taxon>
        <taxon>Ustilaginomycotina</taxon>
        <taxon>Ustilaginomycetes</taxon>
        <taxon>Violaceomycetales</taxon>
        <taxon>Violaceomycetaceae</taxon>
        <taxon>Violaceomyces</taxon>
    </lineage>
</organism>
<evidence type="ECO:0000313" key="1">
    <source>
        <dbReference type="EMBL" id="PWN48745.1"/>
    </source>
</evidence>
<dbReference type="EMBL" id="KZ820148">
    <property type="protein sequence ID" value="PWN48745.1"/>
    <property type="molecule type" value="Genomic_DNA"/>
</dbReference>
<name>A0ACD0NSD4_9BASI</name>
<proteinExistence type="predicted"/>
<gene>
    <name evidence="1" type="ORF">IE53DRAFT_389043</name>
</gene>
<evidence type="ECO:0000313" key="2">
    <source>
        <dbReference type="Proteomes" id="UP000245626"/>
    </source>
</evidence>